<evidence type="ECO:0000259" key="4">
    <source>
        <dbReference type="PROSITE" id="PS50022"/>
    </source>
</evidence>
<evidence type="ECO:0000256" key="2">
    <source>
        <dbReference type="ARBA" id="ARBA00022490"/>
    </source>
</evidence>
<dbReference type="Proteomes" id="UP000247832">
    <property type="component" value="Unassembled WGS sequence"/>
</dbReference>
<dbReference type="PROSITE" id="PS50022">
    <property type="entry name" value="FA58C_3"/>
    <property type="match status" value="1"/>
</dbReference>
<organism evidence="5 6">
    <name type="scientific">Arthrobacter livingstonensis</name>
    <dbReference type="NCBI Taxonomy" id="670078"/>
    <lineage>
        <taxon>Bacteria</taxon>
        <taxon>Bacillati</taxon>
        <taxon>Actinomycetota</taxon>
        <taxon>Actinomycetes</taxon>
        <taxon>Micrococcales</taxon>
        <taxon>Micrococcaceae</taxon>
        <taxon>Arthrobacter</taxon>
    </lineage>
</organism>
<dbReference type="Gene3D" id="2.60.40.10">
    <property type="entry name" value="Immunoglobulins"/>
    <property type="match status" value="1"/>
</dbReference>
<dbReference type="SUPFAM" id="SSF49785">
    <property type="entry name" value="Galactose-binding domain-like"/>
    <property type="match status" value="1"/>
</dbReference>
<dbReference type="RefSeq" id="WP_110502068.1">
    <property type="nucleotide sequence ID" value="NZ_QJVD01000019.1"/>
</dbReference>
<dbReference type="GO" id="GO:0005975">
    <property type="term" value="P:carbohydrate metabolic process"/>
    <property type="evidence" value="ECO:0007669"/>
    <property type="project" value="UniProtKB-ARBA"/>
</dbReference>
<dbReference type="Pfam" id="PF00754">
    <property type="entry name" value="F5_F8_type_C"/>
    <property type="match status" value="1"/>
</dbReference>
<reference evidence="5 6" key="1">
    <citation type="submission" date="2018-05" db="EMBL/GenBank/DDBJ databases">
        <title>Genetic diversity of glacier-inhabiting Cryobacterium bacteria in China and description of Cryobacterium mengkeensis sp. nov. and Arthrobacter glacialis sp. nov.</title>
        <authorList>
            <person name="Liu Q."/>
            <person name="Xin Y.-H."/>
        </authorList>
    </citation>
    <scope>NUCLEOTIDE SEQUENCE [LARGE SCALE GENOMIC DNA]</scope>
    <source>
        <strain evidence="5 6">LI2</strain>
    </source>
</reference>
<evidence type="ECO:0000313" key="5">
    <source>
        <dbReference type="EMBL" id="PYI65966.1"/>
    </source>
</evidence>
<comment type="subcellular location">
    <subcellularLocation>
        <location evidence="1">Cytoplasm</location>
    </subcellularLocation>
</comment>
<accession>A0A2V5LVA4</accession>
<dbReference type="EMBL" id="QJVD01000019">
    <property type="protein sequence ID" value="PYI65966.1"/>
    <property type="molecule type" value="Genomic_DNA"/>
</dbReference>
<dbReference type="SMART" id="SM00710">
    <property type="entry name" value="PbH1"/>
    <property type="match status" value="8"/>
</dbReference>
<dbReference type="Pfam" id="PF22815">
    <property type="entry name" value="CatAgl_D1"/>
    <property type="match status" value="1"/>
</dbReference>
<dbReference type="NCBIfam" id="NF012200">
    <property type="entry name" value="choice_anch_D"/>
    <property type="match status" value="1"/>
</dbReference>
<keyword evidence="6" id="KW-1185">Reference proteome</keyword>
<dbReference type="SUPFAM" id="SSF51126">
    <property type="entry name" value="Pectin lyase-like"/>
    <property type="match status" value="1"/>
</dbReference>
<dbReference type="OrthoDB" id="5476529at2"/>
<dbReference type="InterPro" id="IPR031549">
    <property type="entry name" value="ASH"/>
</dbReference>
<feature type="domain" description="F5/8 type C" evidence="4">
    <location>
        <begin position="678"/>
        <end position="826"/>
    </location>
</feature>
<name>A0A2V5LVA4_9MICC</name>
<dbReference type="Gene3D" id="2.60.120.260">
    <property type="entry name" value="Galactose-binding domain-like"/>
    <property type="match status" value="1"/>
</dbReference>
<dbReference type="Pfam" id="PF22816">
    <property type="entry name" value="CatAgl_D2"/>
    <property type="match status" value="1"/>
</dbReference>
<dbReference type="Pfam" id="PF15780">
    <property type="entry name" value="ASH"/>
    <property type="match status" value="1"/>
</dbReference>
<feature type="chain" id="PRO_5039357169" evidence="3">
    <location>
        <begin position="26"/>
        <end position="826"/>
    </location>
</feature>
<dbReference type="InterPro" id="IPR033801">
    <property type="entry name" value="CBM6-CBM35-CBM36-like_1"/>
</dbReference>
<sequence length="826" mass="87391">MTWSIRKAVPAALLTALLAAGTAQAGVQPAQAQGTGQISHAGNQGVGANVPFLEYEAEAAKTNGTIIGPDRAYGTIAAESVGRSAVRIEGSGQFVEFTLKKAANALNLRYSIPDSDDGQGLDATLGILIDGKPTASMPLTSRYSWFYGQFPWTNNPEDGGRRHMYDDSRIMFGSTLAAGTKVRLQIGEADTAPWYVIDVADFENVPAPATAPKKALSVLDYGADPTGTLDSSDAIQAAIDAASRTKRTLWIPEGSFTVTRHLIVDKVTVKGAGPWYSVLHGDGVGVYGKPTPTPSTDVHISDFAIFGQVKNRDDNAQLNAIGGALANSTVDNIWMQHTKVGVWVTGPFSNLQMSRLRILDQTADGMNFHQGVTNSSVTNSYVRNTGDDGLAMWSQNHADVNNTFKHNTVKVPVLANNIAIYGGSNIRVTKNLVTDTLTQGGGIQIANRFGAVPLAGTTTVEGNELLRTGSLDLFSHIGNGALWFWAGDGPMSGTVNVRNNTISDSSYEAIHFSGNPITGVTFEKNTINMTGTFGFQLNTSGSATVRKTTATGLGATGIYDCNSGFSLKSEKKNAGWSGTSCGYPVPGPLKLSAENLEFGRQILGTSSEPQIVTITNDSTTAQPIESITTTGNFDLTDTCGTELASGDSCTASVSFTPTKSGEKSGALTISDGSPAGRYQTYLKGLPQGTDGNLAAYRPATATSENSCCTAAGTTDSNPDTYWESATNVFPQSLSVDLEEAIPVSKVVLKTNITWGARMQSFELLASNDGVNYTTIKPVADYVFDPTLNNNAVSIDLPTNAQYRFFQVKVTGNTGWPAAQIAEFEAY</sequence>
<dbReference type="GO" id="GO:0005737">
    <property type="term" value="C:cytoplasm"/>
    <property type="evidence" value="ECO:0007669"/>
    <property type="project" value="UniProtKB-SubCell"/>
</dbReference>
<dbReference type="InterPro" id="IPR011050">
    <property type="entry name" value="Pectin_lyase_fold/virulence"/>
</dbReference>
<dbReference type="InterPro" id="IPR008979">
    <property type="entry name" value="Galactose-bd-like_sf"/>
</dbReference>
<keyword evidence="2" id="KW-0963">Cytoplasm</keyword>
<dbReference type="InterPro" id="IPR006626">
    <property type="entry name" value="PbH1"/>
</dbReference>
<comment type="caution">
    <text evidence="5">The sequence shown here is derived from an EMBL/GenBank/DDBJ whole genome shotgun (WGS) entry which is preliminary data.</text>
</comment>
<dbReference type="InterPro" id="IPR055149">
    <property type="entry name" value="Agl_cat_D2"/>
</dbReference>
<dbReference type="AlphaFoldDB" id="A0A2V5LVA4"/>
<evidence type="ECO:0000256" key="3">
    <source>
        <dbReference type="SAM" id="SignalP"/>
    </source>
</evidence>
<feature type="signal peptide" evidence="3">
    <location>
        <begin position="1"/>
        <end position="25"/>
    </location>
</feature>
<dbReference type="InterPro" id="IPR012334">
    <property type="entry name" value="Pectin_lyas_fold"/>
</dbReference>
<dbReference type="Gene3D" id="2.160.20.10">
    <property type="entry name" value="Single-stranded right-handed beta-helix, Pectin lyase-like"/>
    <property type="match status" value="1"/>
</dbReference>
<dbReference type="InterPro" id="IPR000421">
    <property type="entry name" value="FA58C"/>
</dbReference>
<dbReference type="CDD" id="cd14490">
    <property type="entry name" value="CBM6-CBM35-CBM36_like_1"/>
    <property type="match status" value="1"/>
</dbReference>
<dbReference type="InterPro" id="IPR013783">
    <property type="entry name" value="Ig-like_fold"/>
</dbReference>
<gene>
    <name evidence="5" type="ORF">CVV68_16325</name>
</gene>
<keyword evidence="3" id="KW-0732">Signal</keyword>
<evidence type="ECO:0000313" key="6">
    <source>
        <dbReference type="Proteomes" id="UP000247832"/>
    </source>
</evidence>
<proteinExistence type="predicted"/>
<protein>
    <submittedName>
        <fullName evidence="5">Mycodextranase</fullName>
    </submittedName>
</protein>
<evidence type="ECO:0000256" key="1">
    <source>
        <dbReference type="ARBA" id="ARBA00004496"/>
    </source>
</evidence>